<sequence length="362" mass="41637">MDNLKKIAILCNYELLPERVGGMDYFFWEFDASCKRNNIQIDWFFPNKSDHGDYNKLTIYASGNQSIEAFFLDFSKKHEPTYTHIITHFVAFCTPFFKKIKQQLSTAEVIGVDHNPRPLHGYPLKKKVEKRLKGLLYSRYIDQFIGVSPFSVHAMIQDFGKQIKSKTKLVYNGLQQGNFKQKTSFVTNNRFVVASHLRKEKGIQDLILAVKLLNDEVKFDFTIAIYGEGYYQTHLENCIKEYNLQDYFSFKGSVSNLKELYANYDYLIHPSHGETFGYAVLEGLFSHLPVVTTANQGNVLGLVIDNQNGFLFQEQDVEGLKTILQNILSSKAAITRDAFTADLSDFSLHKMVENHLQLLSQK</sequence>
<evidence type="ECO:0000313" key="2">
    <source>
        <dbReference type="EMBL" id="MBC5843604.1"/>
    </source>
</evidence>
<dbReference type="SUPFAM" id="SSF53756">
    <property type="entry name" value="UDP-Glycosyltransferase/glycogen phosphorylase"/>
    <property type="match status" value="1"/>
</dbReference>
<proteinExistence type="predicted"/>
<dbReference type="Proteomes" id="UP000641454">
    <property type="component" value="Unassembled WGS sequence"/>
</dbReference>
<feature type="domain" description="Glycosyl transferase family 1" evidence="1">
    <location>
        <begin position="179"/>
        <end position="334"/>
    </location>
</feature>
<protein>
    <submittedName>
        <fullName evidence="2">Glycosyltransferase family 4 protein</fullName>
    </submittedName>
</protein>
<reference evidence="2 3" key="1">
    <citation type="submission" date="2020-08" db="EMBL/GenBank/DDBJ databases">
        <title>Description of novel Flavobacterium F-392 isolate.</title>
        <authorList>
            <person name="Saticioglu I.B."/>
            <person name="Duman M."/>
            <person name="Altun S."/>
        </authorList>
    </citation>
    <scope>NUCLEOTIDE SEQUENCE [LARGE SCALE GENOMIC DNA]</scope>
    <source>
        <strain evidence="2 3">F-392</strain>
    </source>
</reference>
<dbReference type="InterPro" id="IPR001296">
    <property type="entry name" value="Glyco_trans_1"/>
</dbReference>
<accession>A0A923MYX5</accession>
<dbReference type="Gene3D" id="3.40.50.2000">
    <property type="entry name" value="Glycogen Phosphorylase B"/>
    <property type="match status" value="2"/>
</dbReference>
<evidence type="ECO:0000259" key="1">
    <source>
        <dbReference type="Pfam" id="PF00534"/>
    </source>
</evidence>
<dbReference type="PANTHER" id="PTHR12526">
    <property type="entry name" value="GLYCOSYLTRANSFERASE"/>
    <property type="match status" value="1"/>
</dbReference>
<dbReference type="CDD" id="cd03801">
    <property type="entry name" value="GT4_PimA-like"/>
    <property type="match status" value="1"/>
</dbReference>
<dbReference type="EMBL" id="JACRUL010000005">
    <property type="protein sequence ID" value="MBC5843604.1"/>
    <property type="molecule type" value="Genomic_DNA"/>
</dbReference>
<organism evidence="2 3">
    <name type="scientific">Flavobacterium muglaense</name>
    <dbReference type="NCBI Taxonomy" id="2764716"/>
    <lineage>
        <taxon>Bacteria</taxon>
        <taxon>Pseudomonadati</taxon>
        <taxon>Bacteroidota</taxon>
        <taxon>Flavobacteriia</taxon>
        <taxon>Flavobacteriales</taxon>
        <taxon>Flavobacteriaceae</taxon>
        <taxon>Flavobacterium</taxon>
    </lineage>
</organism>
<comment type="caution">
    <text evidence="2">The sequence shown here is derived from an EMBL/GenBank/DDBJ whole genome shotgun (WGS) entry which is preliminary data.</text>
</comment>
<dbReference type="GO" id="GO:0016757">
    <property type="term" value="F:glycosyltransferase activity"/>
    <property type="evidence" value="ECO:0007669"/>
    <property type="project" value="InterPro"/>
</dbReference>
<evidence type="ECO:0000313" key="3">
    <source>
        <dbReference type="Proteomes" id="UP000641454"/>
    </source>
</evidence>
<dbReference type="RefSeq" id="WP_187017275.1">
    <property type="nucleotide sequence ID" value="NZ_JACRUK010000005.1"/>
</dbReference>
<dbReference type="AlphaFoldDB" id="A0A923MYX5"/>
<name>A0A923MYX5_9FLAO</name>
<dbReference type="Pfam" id="PF00534">
    <property type="entry name" value="Glycos_transf_1"/>
    <property type="match status" value="1"/>
</dbReference>
<keyword evidence="3" id="KW-1185">Reference proteome</keyword>
<gene>
    <name evidence="2" type="ORF">H8R25_04015</name>
</gene>